<gene>
    <name evidence="12" type="ORF">EWM64_g6719</name>
</gene>
<evidence type="ECO:0000313" key="13">
    <source>
        <dbReference type="Proteomes" id="UP000298061"/>
    </source>
</evidence>
<dbReference type="InterPro" id="IPR018108">
    <property type="entry name" value="MCP_transmembrane"/>
</dbReference>
<evidence type="ECO:0000313" key="12">
    <source>
        <dbReference type="EMBL" id="TFY77298.1"/>
    </source>
</evidence>
<comment type="similarity">
    <text evidence="10">Belongs to the mitochondrial carrier (TC 2.A.29) family.</text>
</comment>
<keyword evidence="6" id="KW-1133">Transmembrane helix</keyword>
<evidence type="ECO:0000256" key="11">
    <source>
        <dbReference type="SAM" id="MobiDB-lite"/>
    </source>
</evidence>
<evidence type="ECO:0000256" key="3">
    <source>
        <dbReference type="ARBA" id="ARBA00022692"/>
    </source>
</evidence>
<accession>A0A4Y9ZUZ1</accession>
<dbReference type="STRING" id="135208.A0A4Y9ZUZ1"/>
<dbReference type="GO" id="GO:1990519">
    <property type="term" value="P:pyrimidine nucleotide import into mitochondrion"/>
    <property type="evidence" value="ECO:0007669"/>
    <property type="project" value="TreeGrafter"/>
</dbReference>
<evidence type="ECO:0000256" key="7">
    <source>
        <dbReference type="ARBA" id="ARBA00023128"/>
    </source>
</evidence>
<dbReference type="PANTHER" id="PTHR45829:SF4">
    <property type="entry name" value="MITOCHONDRIAL CARRIER PROTEIN RIM2"/>
    <property type="match status" value="1"/>
</dbReference>
<dbReference type="Proteomes" id="UP000298061">
    <property type="component" value="Unassembled WGS sequence"/>
</dbReference>
<dbReference type="InterPro" id="IPR049562">
    <property type="entry name" value="SLC25A33/36-like"/>
</dbReference>
<dbReference type="AlphaFoldDB" id="A0A4Y9ZUZ1"/>
<dbReference type="GO" id="GO:0005743">
    <property type="term" value="C:mitochondrial inner membrane"/>
    <property type="evidence" value="ECO:0007669"/>
    <property type="project" value="UniProtKB-SubCell"/>
</dbReference>
<protein>
    <submittedName>
        <fullName evidence="12">Uncharacterized protein</fullName>
    </submittedName>
</protein>
<evidence type="ECO:0000256" key="2">
    <source>
        <dbReference type="ARBA" id="ARBA00022448"/>
    </source>
</evidence>
<dbReference type="SUPFAM" id="SSF103506">
    <property type="entry name" value="Mitochondrial carrier"/>
    <property type="match status" value="1"/>
</dbReference>
<evidence type="ECO:0000256" key="6">
    <source>
        <dbReference type="ARBA" id="ARBA00022989"/>
    </source>
</evidence>
<evidence type="ECO:0000256" key="1">
    <source>
        <dbReference type="ARBA" id="ARBA00004448"/>
    </source>
</evidence>
<name>A0A4Y9ZUZ1_9AGAM</name>
<comment type="subcellular location">
    <subcellularLocation>
        <location evidence="1">Mitochondrion inner membrane</location>
        <topology evidence="1">Multi-pass membrane protein</topology>
    </subcellularLocation>
</comment>
<evidence type="ECO:0000256" key="9">
    <source>
        <dbReference type="PROSITE-ProRule" id="PRU00282"/>
    </source>
</evidence>
<keyword evidence="4" id="KW-0677">Repeat</keyword>
<keyword evidence="5" id="KW-0999">Mitochondrion inner membrane</keyword>
<feature type="compositionally biased region" description="Acidic residues" evidence="11">
    <location>
        <begin position="69"/>
        <end position="92"/>
    </location>
</feature>
<evidence type="ECO:0000256" key="10">
    <source>
        <dbReference type="RuleBase" id="RU000488"/>
    </source>
</evidence>
<dbReference type="EMBL" id="SFCI01000951">
    <property type="protein sequence ID" value="TFY77298.1"/>
    <property type="molecule type" value="Genomic_DNA"/>
</dbReference>
<dbReference type="OrthoDB" id="5556956at2759"/>
<organism evidence="12 13">
    <name type="scientific">Hericium alpestre</name>
    <dbReference type="NCBI Taxonomy" id="135208"/>
    <lineage>
        <taxon>Eukaryota</taxon>
        <taxon>Fungi</taxon>
        <taxon>Dikarya</taxon>
        <taxon>Basidiomycota</taxon>
        <taxon>Agaricomycotina</taxon>
        <taxon>Agaricomycetes</taxon>
        <taxon>Russulales</taxon>
        <taxon>Hericiaceae</taxon>
        <taxon>Hericium</taxon>
    </lineage>
</organism>
<keyword evidence="8 9" id="KW-0472">Membrane</keyword>
<feature type="region of interest" description="Disordered" evidence="11">
    <location>
        <begin position="16"/>
        <end position="130"/>
    </location>
</feature>
<sequence length="422" mass="46299">MSGSDDLLKILEAHGQSFISSFGDVPPSGKKRRRPAADVDARATAKAAKLTEEEDEDDEWVGFSKSDSNTEDEDEYEEEYDEEEEEGEDVGDDGSTADAHAAHAPQIVVFEDNRPGPSSTSMAQGRAFMSSKVSKLRRVIDVQESDNAKPDDQDEDRSNVQNDALLHRLVHTQLLSGSLNPELELTSAQRKKALAGRVMELSGKVKLGKGQRAVTEKERNKAAKRVREGIIDKQAERRVKEREEAKDMGNYHPTIKKLFEDESETSNQRKREKGLGMGGCAVEGVGVGVGEDVAEDVTEGTIQWVLYERLKRLTAGTQGKGGVQEWMGMLGSAGTAKCVASLITYPHEVLRTRLRQPLVDGKMKYTGLWQTLRLVIAEEGARSLYGGLSAHLMRVVPNAAVMYSIYEGALRWGADSETAASS</sequence>
<dbReference type="PROSITE" id="PS50920">
    <property type="entry name" value="SOLCAR"/>
    <property type="match status" value="1"/>
</dbReference>
<reference evidence="12 13" key="1">
    <citation type="submission" date="2019-02" db="EMBL/GenBank/DDBJ databases">
        <title>Genome sequencing of the rare red list fungi Hericium alpestre (H. flagellum).</title>
        <authorList>
            <person name="Buettner E."/>
            <person name="Kellner H."/>
        </authorList>
    </citation>
    <scope>NUCLEOTIDE SEQUENCE [LARGE SCALE GENOMIC DNA]</scope>
    <source>
        <strain evidence="12 13">DSM 108284</strain>
    </source>
</reference>
<dbReference type="PANTHER" id="PTHR45829">
    <property type="entry name" value="MITOCHONDRIAL CARRIER PROTEIN RIM2"/>
    <property type="match status" value="1"/>
</dbReference>
<evidence type="ECO:0000256" key="8">
    <source>
        <dbReference type="ARBA" id="ARBA00023136"/>
    </source>
</evidence>
<comment type="caution">
    <text evidence="12">The sequence shown here is derived from an EMBL/GenBank/DDBJ whole genome shotgun (WGS) entry which is preliminary data.</text>
</comment>
<keyword evidence="2 10" id="KW-0813">Transport</keyword>
<dbReference type="InterPro" id="IPR023395">
    <property type="entry name" value="MCP_dom_sf"/>
</dbReference>
<dbReference type="Gene3D" id="1.50.40.10">
    <property type="entry name" value="Mitochondrial carrier domain"/>
    <property type="match status" value="1"/>
</dbReference>
<keyword evidence="7" id="KW-0496">Mitochondrion</keyword>
<feature type="repeat" description="Solcar" evidence="9">
    <location>
        <begin position="324"/>
        <end position="412"/>
    </location>
</feature>
<proteinExistence type="inferred from homology"/>
<evidence type="ECO:0000256" key="4">
    <source>
        <dbReference type="ARBA" id="ARBA00022737"/>
    </source>
</evidence>
<keyword evidence="13" id="KW-1185">Reference proteome</keyword>
<keyword evidence="3 9" id="KW-0812">Transmembrane</keyword>
<dbReference type="Pfam" id="PF00153">
    <property type="entry name" value="Mito_carr"/>
    <property type="match status" value="1"/>
</dbReference>
<evidence type="ECO:0000256" key="5">
    <source>
        <dbReference type="ARBA" id="ARBA00022792"/>
    </source>
</evidence>
<dbReference type="GO" id="GO:0015218">
    <property type="term" value="F:pyrimidine nucleotide transmembrane transporter activity"/>
    <property type="evidence" value="ECO:0007669"/>
    <property type="project" value="InterPro"/>
</dbReference>